<gene>
    <name evidence="2" type="ORF">P171DRAFT_89468</name>
</gene>
<feature type="transmembrane region" description="Helical" evidence="1">
    <location>
        <begin position="20"/>
        <end position="41"/>
    </location>
</feature>
<name>A0A9P4PBT8_9PLEO</name>
<keyword evidence="1" id="KW-1133">Transmembrane helix</keyword>
<evidence type="ECO:0000313" key="3">
    <source>
        <dbReference type="Proteomes" id="UP000799764"/>
    </source>
</evidence>
<keyword evidence="1" id="KW-0472">Membrane</keyword>
<dbReference type="AlphaFoldDB" id="A0A9P4PBT8"/>
<accession>A0A9P4PBT8</accession>
<dbReference type="Proteomes" id="UP000799764">
    <property type="component" value="Unassembled WGS sequence"/>
</dbReference>
<dbReference type="EMBL" id="MU001506">
    <property type="protein sequence ID" value="KAF2441105.1"/>
    <property type="molecule type" value="Genomic_DNA"/>
</dbReference>
<keyword evidence="1" id="KW-0812">Transmembrane</keyword>
<comment type="caution">
    <text evidence="2">The sequence shown here is derived from an EMBL/GenBank/DDBJ whole genome shotgun (WGS) entry which is preliminary data.</text>
</comment>
<organism evidence="2 3">
    <name type="scientific">Karstenula rhodostoma CBS 690.94</name>
    <dbReference type="NCBI Taxonomy" id="1392251"/>
    <lineage>
        <taxon>Eukaryota</taxon>
        <taxon>Fungi</taxon>
        <taxon>Dikarya</taxon>
        <taxon>Ascomycota</taxon>
        <taxon>Pezizomycotina</taxon>
        <taxon>Dothideomycetes</taxon>
        <taxon>Pleosporomycetidae</taxon>
        <taxon>Pleosporales</taxon>
        <taxon>Massarineae</taxon>
        <taxon>Didymosphaeriaceae</taxon>
        <taxon>Karstenula</taxon>
    </lineage>
</organism>
<protein>
    <submittedName>
        <fullName evidence="2">Uncharacterized protein</fullName>
    </submittedName>
</protein>
<reference evidence="2" key="1">
    <citation type="journal article" date="2020" name="Stud. Mycol.">
        <title>101 Dothideomycetes genomes: a test case for predicting lifestyles and emergence of pathogens.</title>
        <authorList>
            <person name="Haridas S."/>
            <person name="Albert R."/>
            <person name="Binder M."/>
            <person name="Bloem J."/>
            <person name="Labutti K."/>
            <person name="Salamov A."/>
            <person name="Andreopoulos B."/>
            <person name="Baker S."/>
            <person name="Barry K."/>
            <person name="Bills G."/>
            <person name="Bluhm B."/>
            <person name="Cannon C."/>
            <person name="Castanera R."/>
            <person name="Culley D."/>
            <person name="Daum C."/>
            <person name="Ezra D."/>
            <person name="Gonzalez J."/>
            <person name="Henrissat B."/>
            <person name="Kuo A."/>
            <person name="Liang C."/>
            <person name="Lipzen A."/>
            <person name="Lutzoni F."/>
            <person name="Magnuson J."/>
            <person name="Mondo S."/>
            <person name="Nolan M."/>
            <person name="Ohm R."/>
            <person name="Pangilinan J."/>
            <person name="Park H.-J."/>
            <person name="Ramirez L."/>
            <person name="Alfaro M."/>
            <person name="Sun H."/>
            <person name="Tritt A."/>
            <person name="Yoshinaga Y."/>
            <person name="Zwiers L.-H."/>
            <person name="Turgeon B."/>
            <person name="Goodwin S."/>
            <person name="Spatafora J."/>
            <person name="Crous P."/>
            <person name="Grigoriev I."/>
        </authorList>
    </citation>
    <scope>NUCLEOTIDE SEQUENCE</scope>
    <source>
        <strain evidence="2">CBS 690.94</strain>
    </source>
</reference>
<keyword evidence="3" id="KW-1185">Reference proteome</keyword>
<sequence>MASSLRRSRAIYRLESRECLGNATSVLVFVWGTGLYCYIALRYSNTCSANFVQLRPWPGRPRGIDSVVKHNHGGYQRCTVHVNPFVVVSICHGVH</sequence>
<evidence type="ECO:0000313" key="2">
    <source>
        <dbReference type="EMBL" id="KAF2441105.1"/>
    </source>
</evidence>
<evidence type="ECO:0000256" key="1">
    <source>
        <dbReference type="SAM" id="Phobius"/>
    </source>
</evidence>
<proteinExistence type="predicted"/>